<comment type="similarity">
    <text evidence="2">Belongs to the TACO1 family.</text>
</comment>
<dbReference type="VEuPathDB" id="FungiDB:ASPCADRAFT_211461"/>
<feature type="domain" description="TACO1/YebC-like second and third" evidence="3">
    <location>
        <begin position="117"/>
        <end position="274"/>
    </location>
</feature>
<dbReference type="HAMAP" id="MF_00693">
    <property type="entry name" value="Transcrip_reg_TACO1"/>
    <property type="match status" value="1"/>
</dbReference>
<keyword evidence="6" id="KW-1185">Reference proteome</keyword>
<dbReference type="InterPro" id="IPR048300">
    <property type="entry name" value="TACO1_YebC-like_2nd/3rd_dom"/>
</dbReference>
<dbReference type="InterPro" id="IPR002876">
    <property type="entry name" value="Transcrip_reg_TACO1-like"/>
</dbReference>
<feature type="domain" description="TACO1/YebC-like N-terminal" evidence="4">
    <location>
        <begin position="39"/>
        <end position="109"/>
    </location>
</feature>
<evidence type="ECO:0000313" key="6">
    <source>
        <dbReference type="Proteomes" id="UP000188318"/>
    </source>
</evidence>
<dbReference type="PANTHER" id="PTHR12532:SF0">
    <property type="entry name" value="TRANSLATIONAL ACTIVATOR OF CYTOCHROME C OXIDASE 1"/>
    <property type="match status" value="1"/>
</dbReference>
<evidence type="ECO:0000313" key="5">
    <source>
        <dbReference type="EMBL" id="OOF91178.1"/>
    </source>
</evidence>
<dbReference type="InterPro" id="IPR017856">
    <property type="entry name" value="Integrase-like_N"/>
</dbReference>
<evidence type="ECO:0008006" key="7">
    <source>
        <dbReference type="Google" id="ProtNLM"/>
    </source>
</evidence>
<dbReference type="InterPro" id="IPR026564">
    <property type="entry name" value="Transcrip_reg_TACO1-like_dom3"/>
</dbReference>
<comment type="subcellular location">
    <subcellularLocation>
        <location evidence="1">Mitochondrion</location>
    </subcellularLocation>
</comment>
<dbReference type="FunFam" id="3.30.70.980:FF:000023">
    <property type="entry name" value="DUF28 domain protein"/>
    <property type="match status" value="1"/>
</dbReference>
<dbReference type="InterPro" id="IPR049083">
    <property type="entry name" value="TACO1_YebC_N"/>
</dbReference>
<dbReference type="Gene3D" id="3.30.70.980">
    <property type="match status" value="2"/>
</dbReference>
<dbReference type="STRING" id="602072.A0A1R3R9M3"/>
<sequence length="279" mass="30879">MTTIVCKRLVQQRVARANWVVADGCRSFTTSAPWLAGHNKWSQIKHDKARNDKAKSKERQLIGKEISSATQMWGPDPKFNARLTLALSNARRAGIPKIVIEAAIARGQGISVTGDALEQVTVEAILPHSVAAVIECLTDQKARVLQDVRHAIKDAGGTVTPTTYLFEKKGRIIFEKKDGMDPDDYIDQAIEAGATDIMADEQGRLLVFTEPSETKSVGEALGKVIGLAIEELDIIWDPNQDTLVDLKDEEQVSEIEDILNTLREESSLRDIYLNTAQRF</sequence>
<dbReference type="Proteomes" id="UP000188318">
    <property type="component" value="Unassembled WGS sequence"/>
</dbReference>
<dbReference type="Pfam" id="PF20772">
    <property type="entry name" value="TACO1_YebC_N"/>
    <property type="match status" value="1"/>
</dbReference>
<dbReference type="OMA" id="NFDIPDE"/>
<dbReference type="OrthoDB" id="2017544at2759"/>
<name>A0A1R3R9M3_ASPC5</name>
<accession>A0A1R3R9M3</accession>
<evidence type="ECO:0000259" key="3">
    <source>
        <dbReference type="Pfam" id="PF01709"/>
    </source>
</evidence>
<dbReference type="Gene3D" id="1.10.10.200">
    <property type="match status" value="1"/>
</dbReference>
<reference evidence="6" key="1">
    <citation type="journal article" date="2017" name="Genome Biol.">
        <title>Comparative genomics reveals high biological diversity and specific adaptations in the industrially and medically important fungal genus Aspergillus.</title>
        <authorList>
            <person name="de Vries R.P."/>
            <person name="Riley R."/>
            <person name="Wiebenga A."/>
            <person name="Aguilar-Osorio G."/>
            <person name="Amillis S."/>
            <person name="Uchima C.A."/>
            <person name="Anderluh G."/>
            <person name="Asadollahi M."/>
            <person name="Askin M."/>
            <person name="Barry K."/>
            <person name="Battaglia E."/>
            <person name="Bayram O."/>
            <person name="Benocci T."/>
            <person name="Braus-Stromeyer S.A."/>
            <person name="Caldana C."/>
            <person name="Canovas D."/>
            <person name="Cerqueira G.C."/>
            <person name="Chen F."/>
            <person name="Chen W."/>
            <person name="Choi C."/>
            <person name="Clum A."/>
            <person name="Dos Santos R.A."/>
            <person name="Damasio A.R."/>
            <person name="Diallinas G."/>
            <person name="Emri T."/>
            <person name="Fekete E."/>
            <person name="Flipphi M."/>
            <person name="Freyberg S."/>
            <person name="Gallo A."/>
            <person name="Gournas C."/>
            <person name="Habgood R."/>
            <person name="Hainaut M."/>
            <person name="Harispe M.L."/>
            <person name="Henrissat B."/>
            <person name="Hilden K.S."/>
            <person name="Hope R."/>
            <person name="Hossain A."/>
            <person name="Karabika E."/>
            <person name="Karaffa L."/>
            <person name="Karanyi Z."/>
            <person name="Krasevec N."/>
            <person name="Kuo A."/>
            <person name="Kusch H."/>
            <person name="LaButti K."/>
            <person name="Lagendijk E.L."/>
            <person name="Lapidus A."/>
            <person name="Levasseur A."/>
            <person name="Lindquist E."/>
            <person name="Lipzen A."/>
            <person name="Logrieco A.F."/>
            <person name="MacCabe A."/>
            <person name="Maekelae M.R."/>
            <person name="Malavazi I."/>
            <person name="Melin P."/>
            <person name="Meyer V."/>
            <person name="Mielnichuk N."/>
            <person name="Miskei M."/>
            <person name="Molnar A.P."/>
            <person name="Mule G."/>
            <person name="Ngan C.Y."/>
            <person name="Orejas M."/>
            <person name="Orosz E."/>
            <person name="Ouedraogo J.P."/>
            <person name="Overkamp K.M."/>
            <person name="Park H.-S."/>
            <person name="Perrone G."/>
            <person name="Piumi F."/>
            <person name="Punt P.J."/>
            <person name="Ram A.F."/>
            <person name="Ramon A."/>
            <person name="Rauscher S."/>
            <person name="Record E."/>
            <person name="Riano-Pachon D.M."/>
            <person name="Robert V."/>
            <person name="Roehrig J."/>
            <person name="Ruller R."/>
            <person name="Salamov A."/>
            <person name="Salih N.S."/>
            <person name="Samson R.A."/>
            <person name="Sandor E."/>
            <person name="Sanguinetti M."/>
            <person name="Schuetze T."/>
            <person name="Sepcic K."/>
            <person name="Shelest E."/>
            <person name="Sherlock G."/>
            <person name="Sophianopoulou V."/>
            <person name="Squina F.M."/>
            <person name="Sun H."/>
            <person name="Susca A."/>
            <person name="Todd R.B."/>
            <person name="Tsang A."/>
            <person name="Unkles S.E."/>
            <person name="van de Wiele N."/>
            <person name="van Rossen-Uffink D."/>
            <person name="Oliveira J.V."/>
            <person name="Vesth T.C."/>
            <person name="Visser J."/>
            <person name="Yu J.-H."/>
            <person name="Zhou M."/>
            <person name="Andersen M.R."/>
            <person name="Archer D.B."/>
            <person name="Baker S.E."/>
            <person name="Benoit I."/>
            <person name="Brakhage A.A."/>
            <person name="Braus G.H."/>
            <person name="Fischer R."/>
            <person name="Frisvad J.C."/>
            <person name="Goldman G.H."/>
            <person name="Houbraken J."/>
            <person name="Oakley B."/>
            <person name="Pocsi I."/>
            <person name="Scazzocchio C."/>
            <person name="Seiboth B."/>
            <person name="vanKuyk P.A."/>
            <person name="Wortman J."/>
            <person name="Dyer P.S."/>
            <person name="Grigoriev I.V."/>
        </authorList>
    </citation>
    <scope>NUCLEOTIDE SEQUENCE [LARGE SCALE GENOMIC DNA]</scope>
    <source>
        <strain evidence="6">ITEM 5010</strain>
    </source>
</reference>
<evidence type="ECO:0000256" key="1">
    <source>
        <dbReference type="ARBA" id="ARBA00004173"/>
    </source>
</evidence>
<organism evidence="5 6">
    <name type="scientific">Aspergillus carbonarius (strain ITEM 5010)</name>
    <dbReference type="NCBI Taxonomy" id="602072"/>
    <lineage>
        <taxon>Eukaryota</taxon>
        <taxon>Fungi</taxon>
        <taxon>Dikarya</taxon>
        <taxon>Ascomycota</taxon>
        <taxon>Pezizomycotina</taxon>
        <taxon>Eurotiomycetes</taxon>
        <taxon>Eurotiomycetidae</taxon>
        <taxon>Eurotiales</taxon>
        <taxon>Aspergillaceae</taxon>
        <taxon>Aspergillus</taxon>
        <taxon>Aspergillus subgen. Circumdati</taxon>
    </lineage>
</organism>
<dbReference type="SUPFAM" id="SSF75625">
    <property type="entry name" value="YebC-like"/>
    <property type="match status" value="1"/>
</dbReference>
<evidence type="ECO:0000259" key="4">
    <source>
        <dbReference type="Pfam" id="PF20772"/>
    </source>
</evidence>
<gene>
    <name evidence="5" type="ORF">ASPCADRAFT_211461</name>
</gene>
<dbReference type="GO" id="GO:0005739">
    <property type="term" value="C:mitochondrion"/>
    <property type="evidence" value="ECO:0007669"/>
    <property type="project" value="UniProtKB-SubCell"/>
</dbReference>
<evidence type="ECO:0000256" key="2">
    <source>
        <dbReference type="ARBA" id="ARBA00008724"/>
    </source>
</evidence>
<dbReference type="Pfam" id="PF01709">
    <property type="entry name" value="Transcrip_reg"/>
    <property type="match status" value="1"/>
</dbReference>
<dbReference type="FunFam" id="1.10.10.200:FF:000002">
    <property type="entry name" value="Probable transcriptional regulatory protein CLM62_37755"/>
    <property type="match status" value="1"/>
</dbReference>
<dbReference type="AlphaFoldDB" id="A0A1R3R9M3"/>
<dbReference type="EMBL" id="KV907512">
    <property type="protein sequence ID" value="OOF91178.1"/>
    <property type="molecule type" value="Genomic_DNA"/>
</dbReference>
<proteinExistence type="inferred from homology"/>
<dbReference type="PANTHER" id="PTHR12532">
    <property type="entry name" value="TRANSLATIONAL ACTIVATOR OF CYTOCHROME C OXIDASE 1"/>
    <property type="match status" value="1"/>
</dbReference>
<protein>
    <recommendedName>
        <fullName evidence="7">Transcriptional regulator TACO1-like protein</fullName>
    </recommendedName>
</protein>
<dbReference type="InterPro" id="IPR029072">
    <property type="entry name" value="YebC-like"/>
</dbReference>